<reference evidence="2" key="1">
    <citation type="submission" date="2018-06" db="EMBL/GenBank/DDBJ databases">
        <authorList>
            <person name="Zhirakovskaya E."/>
        </authorList>
    </citation>
    <scope>NUCLEOTIDE SEQUENCE</scope>
</reference>
<accession>A0A3B0YH54</accession>
<dbReference type="AlphaFoldDB" id="A0A3B0YH54"/>
<dbReference type="Pfam" id="PF01381">
    <property type="entry name" value="HTH_3"/>
    <property type="match status" value="1"/>
</dbReference>
<feature type="domain" description="HTH cro/C1-type" evidence="1">
    <location>
        <begin position="80"/>
        <end position="132"/>
    </location>
</feature>
<proteinExistence type="predicted"/>
<name>A0A3B0YH54_9ZZZZ</name>
<dbReference type="SMART" id="SM00530">
    <property type="entry name" value="HTH_XRE"/>
    <property type="match status" value="1"/>
</dbReference>
<protein>
    <recommendedName>
        <fullName evidence="1">HTH cro/C1-type domain-containing protein</fullName>
    </recommendedName>
</protein>
<dbReference type="InterPro" id="IPR001387">
    <property type="entry name" value="Cro/C1-type_HTH"/>
</dbReference>
<evidence type="ECO:0000259" key="1">
    <source>
        <dbReference type="PROSITE" id="PS50943"/>
    </source>
</evidence>
<dbReference type="EMBL" id="UOFH01000400">
    <property type="protein sequence ID" value="VAW67676.1"/>
    <property type="molecule type" value="Genomic_DNA"/>
</dbReference>
<dbReference type="GO" id="GO:0006355">
    <property type="term" value="P:regulation of DNA-templated transcription"/>
    <property type="evidence" value="ECO:0007669"/>
    <property type="project" value="InterPro"/>
</dbReference>
<dbReference type="PANTHER" id="PTHR40455">
    <property type="entry name" value="ANTITOXIN HIGA"/>
    <property type="match status" value="1"/>
</dbReference>
<dbReference type="PANTHER" id="PTHR40455:SF1">
    <property type="entry name" value="ANTITOXIN HIGA"/>
    <property type="match status" value="1"/>
</dbReference>
<dbReference type="SUPFAM" id="SSF47413">
    <property type="entry name" value="lambda repressor-like DNA-binding domains"/>
    <property type="match status" value="1"/>
</dbReference>
<dbReference type="GO" id="GO:0001046">
    <property type="term" value="F:core promoter sequence-specific DNA binding"/>
    <property type="evidence" value="ECO:0007669"/>
    <property type="project" value="TreeGrafter"/>
</dbReference>
<dbReference type="Gene3D" id="1.10.260.40">
    <property type="entry name" value="lambda repressor-like DNA-binding domains"/>
    <property type="match status" value="1"/>
</dbReference>
<organism evidence="2">
    <name type="scientific">hydrothermal vent metagenome</name>
    <dbReference type="NCBI Taxonomy" id="652676"/>
    <lineage>
        <taxon>unclassified sequences</taxon>
        <taxon>metagenomes</taxon>
        <taxon>ecological metagenomes</taxon>
    </lineage>
</organism>
<gene>
    <name evidence="2" type="ORF">MNBD_GAMMA08-2891</name>
</gene>
<sequence>MNNQLENISKAWPIVKAIFSVPHSEKEYSALVKTLDSLIDEVGNDQNHKLAPVMETIGNLIENYETQEYKINESSPIEALKYLMQEHGLKQSDLKEIGSQGVVSEILTGKRTLNIEQVKKISNKFHVSPLVFI</sequence>
<dbReference type="PROSITE" id="PS50943">
    <property type="entry name" value="HTH_CROC1"/>
    <property type="match status" value="1"/>
</dbReference>
<dbReference type="InterPro" id="IPR010982">
    <property type="entry name" value="Lambda_DNA-bd_dom_sf"/>
</dbReference>
<dbReference type="InterPro" id="IPR039060">
    <property type="entry name" value="Antitox_HigA"/>
</dbReference>
<evidence type="ECO:0000313" key="2">
    <source>
        <dbReference type="EMBL" id="VAW67676.1"/>
    </source>
</evidence>